<dbReference type="InterPro" id="IPR015425">
    <property type="entry name" value="FH2_Formin"/>
</dbReference>
<name>A0A6B2KZT6_9EUKA</name>
<feature type="domain" description="FH2" evidence="5">
    <location>
        <begin position="62"/>
        <end position="458"/>
    </location>
</feature>
<dbReference type="SMART" id="SM00498">
    <property type="entry name" value="FH2"/>
    <property type="match status" value="1"/>
</dbReference>
<reference evidence="6" key="1">
    <citation type="journal article" date="2020" name="J. Eukaryot. Microbiol.">
        <title>De novo Sequencing, Assembly and Annotation of the Transcriptome for the Free-Living Testate Amoeba Arcella intermedia.</title>
        <authorList>
            <person name="Ribeiro G.M."/>
            <person name="Porfirio-Sousa A.L."/>
            <person name="Maurer-Alcala X.X."/>
            <person name="Katz L.A."/>
            <person name="Lahr D.J.G."/>
        </authorList>
    </citation>
    <scope>NUCLEOTIDE SEQUENCE</scope>
</reference>
<dbReference type="PROSITE" id="PS51444">
    <property type="entry name" value="FH2"/>
    <property type="match status" value="1"/>
</dbReference>
<feature type="compositionally biased region" description="Low complexity" evidence="4">
    <location>
        <begin position="506"/>
        <end position="530"/>
    </location>
</feature>
<evidence type="ECO:0000259" key="5">
    <source>
        <dbReference type="PROSITE" id="PS51444"/>
    </source>
</evidence>
<dbReference type="PANTHER" id="PTHR45733:SF31">
    <property type="entry name" value="GENOME ASSEMBLY, CHROMOSOME: II"/>
    <property type="match status" value="1"/>
</dbReference>
<dbReference type="GO" id="GO:0003779">
    <property type="term" value="F:actin binding"/>
    <property type="evidence" value="ECO:0007669"/>
    <property type="project" value="UniProtKB-KW"/>
</dbReference>
<accession>A0A6B2KZT6</accession>
<evidence type="ECO:0000256" key="3">
    <source>
        <dbReference type="ARBA" id="ARBA00023203"/>
    </source>
</evidence>
<dbReference type="PANTHER" id="PTHR45733">
    <property type="entry name" value="FORMIN-J"/>
    <property type="match status" value="1"/>
</dbReference>
<evidence type="ECO:0000313" key="6">
    <source>
        <dbReference type="EMBL" id="NDV30232.1"/>
    </source>
</evidence>
<feature type="compositionally biased region" description="Pro residues" evidence="4">
    <location>
        <begin position="33"/>
        <end position="69"/>
    </location>
</feature>
<evidence type="ECO:0000256" key="2">
    <source>
        <dbReference type="ARBA" id="ARBA00023054"/>
    </source>
</evidence>
<sequence length="578" mass="64618">MKLDFKTTPEILMTINSLLGKTDTSQPSSIPRTPGPPGPPGPPPPGPPLPRGLSGPPGPPLPPGTPGTPGPASRAQTVQVHLDKIQLQGTIFDQIDKVQTTTNNNELVTLFTIVPKNNLNPNTNTSQSQPAEQSKPTTETTVELNIDPRRAMELGIYLTKHRVDLNVVKHDVESFNFSPSEKFYQLLPEKFIIRNPKSKAEKEAERDECARYLTTGKWEDLNNVNQFLCTMWSIPRLPERMKIFLFKMEWPLLLSDGIEKANLVETALKELNSLQFKTILKIVRDSSNTLSTSQTQAFFLSSLCKLRDIKSPSDKSITMLHFIAKMVDLPWVEGILPTLRKAVTSTASFLGVFPVILEHILELEKDIQSCSDKESKLKANLEVFKAEVIKEGAQLTQKRDSIAKQITFFGGNKNTQADDDNIRQIRSIWNKFKSCLPENTIKEKITADENCYTFFTALVTFFDDLKKAKLFIETLNKRNPAPKTNAIPAKRPSQPSVQQEGQPKDGQPQEGQPKEGQPQVPVVVVSPQPESAESQAIRQPTRAHLTPSAKDLRRNTVDRRPTINPLTKKATIFKRANN</sequence>
<protein>
    <recommendedName>
        <fullName evidence="5">FH2 domain-containing protein</fullName>
    </recommendedName>
</protein>
<evidence type="ECO:0000256" key="4">
    <source>
        <dbReference type="SAM" id="MobiDB-lite"/>
    </source>
</evidence>
<feature type="region of interest" description="Disordered" evidence="4">
    <location>
        <begin position="479"/>
        <end position="578"/>
    </location>
</feature>
<organism evidence="6">
    <name type="scientific">Arcella intermedia</name>
    <dbReference type="NCBI Taxonomy" id="1963864"/>
    <lineage>
        <taxon>Eukaryota</taxon>
        <taxon>Amoebozoa</taxon>
        <taxon>Tubulinea</taxon>
        <taxon>Elardia</taxon>
        <taxon>Arcellinida</taxon>
        <taxon>Sphaerothecina</taxon>
        <taxon>Arcellidae</taxon>
        <taxon>Arcella</taxon>
    </lineage>
</organism>
<dbReference type="SUPFAM" id="SSF101447">
    <property type="entry name" value="Formin homology 2 domain (FH2 domain)"/>
    <property type="match status" value="1"/>
</dbReference>
<feature type="compositionally biased region" description="Basic and acidic residues" evidence="4">
    <location>
        <begin position="550"/>
        <end position="561"/>
    </location>
</feature>
<comment type="similarity">
    <text evidence="1">Belongs to the formin homology family. Diaphanous subfamily.</text>
</comment>
<feature type="region of interest" description="Disordered" evidence="4">
    <location>
        <begin position="116"/>
        <end position="141"/>
    </location>
</feature>
<feature type="region of interest" description="Disordered" evidence="4">
    <location>
        <begin position="18"/>
        <end position="77"/>
    </location>
</feature>
<dbReference type="AlphaFoldDB" id="A0A6B2KZT6"/>
<evidence type="ECO:0000256" key="1">
    <source>
        <dbReference type="ARBA" id="ARBA00008214"/>
    </source>
</evidence>
<dbReference type="Gene3D" id="1.20.58.2220">
    <property type="entry name" value="Formin, FH2 domain"/>
    <property type="match status" value="1"/>
</dbReference>
<dbReference type="EMBL" id="GIBP01001263">
    <property type="protein sequence ID" value="NDV30232.1"/>
    <property type="molecule type" value="Transcribed_RNA"/>
</dbReference>
<dbReference type="InterPro" id="IPR042201">
    <property type="entry name" value="FH2_Formin_sf"/>
</dbReference>
<keyword evidence="3" id="KW-0009">Actin-binding</keyword>
<keyword evidence="2" id="KW-0175">Coiled coil</keyword>
<dbReference type="Pfam" id="PF02181">
    <property type="entry name" value="FH2"/>
    <property type="match status" value="1"/>
</dbReference>
<proteinExistence type="inferred from homology"/>
<dbReference type="InterPro" id="IPR051144">
    <property type="entry name" value="Formin_homology_domain"/>
</dbReference>